<protein>
    <recommendedName>
        <fullName evidence="1">Reverse transcriptase Ty1/copia-type domain-containing protein</fullName>
    </recommendedName>
</protein>
<dbReference type="InterPro" id="IPR013103">
    <property type="entry name" value="RVT_2"/>
</dbReference>
<dbReference type="AlphaFoldDB" id="A0A5C7ICD5"/>
<comment type="caution">
    <text evidence="2">The sequence shown here is derived from an EMBL/GenBank/DDBJ whole genome shotgun (WGS) entry which is preliminary data.</text>
</comment>
<evidence type="ECO:0000313" key="2">
    <source>
        <dbReference type="EMBL" id="TXG66983.1"/>
    </source>
</evidence>
<evidence type="ECO:0000313" key="3">
    <source>
        <dbReference type="Proteomes" id="UP000323000"/>
    </source>
</evidence>
<organism evidence="2 3">
    <name type="scientific">Acer yangbiense</name>
    <dbReference type="NCBI Taxonomy" id="1000413"/>
    <lineage>
        <taxon>Eukaryota</taxon>
        <taxon>Viridiplantae</taxon>
        <taxon>Streptophyta</taxon>
        <taxon>Embryophyta</taxon>
        <taxon>Tracheophyta</taxon>
        <taxon>Spermatophyta</taxon>
        <taxon>Magnoliopsida</taxon>
        <taxon>eudicotyledons</taxon>
        <taxon>Gunneridae</taxon>
        <taxon>Pentapetalae</taxon>
        <taxon>rosids</taxon>
        <taxon>malvids</taxon>
        <taxon>Sapindales</taxon>
        <taxon>Sapindaceae</taxon>
        <taxon>Hippocastanoideae</taxon>
        <taxon>Acereae</taxon>
        <taxon>Acer</taxon>
    </lineage>
</organism>
<dbReference type="EMBL" id="VAHF01000003">
    <property type="protein sequence ID" value="TXG66983.1"/>
    <property type="molecule type" value="Genomic_DNA"/>
</dbReference>
<name>A0A5C7ICD5_9ROSI</name>
<gene>
    <name evidence="2" type="ORF">EZV62_008258</name>
</gene>
<accession>A0A5C7ICD5</accession>
<evidence type="ECO:0000259" key="1">
    <source>
        <dbReference type="Pfam" id="PF07727"/>
    </source>
</evidence>
<dbReference type="Proteomes" id="UP000323000">
    <property type="component" value="Chromosome 3"/>
</dbReference>
<sequence length="227" mass="25277">MQRNGLYRCNADHYCYFKKVKSSFIILLLYVDDMLVAGANLEEINDLKKQFSSEFKINDLGVAKQILGIRISRDEQMGILQLSQAEYVCKVLQRFIISDTKPVRISLASHFRIGEIIRGDKGFVKAALAKTLVGNFSVKTGNWWLYVKVGVVVHMAEVDACNVALCRHGAGFWGGYDHASSVRYGGGGVGLLHCLGRLAWATAVIDLGRRNLIVSRLAWGPEWKGKP</sequence>
<keyword evidence="3" id="KW-1185">Reference proteome</keyword>
<dbReference type="OrthoDB" id="1749075at2759"/>
<proteinExistence type="predicted"/>
<reference evidence="3" key="1">
    <citation type="journal article" date="2019" name="Gigascience">
        <title>De novo genome assembly of the endangered Acer yangbiense, a plant species with extremely small populations endemic to Yunnan Province, China.</title>
        <authorList>
            <person name="Yang J."/>
            <person name="Wariss H.M."/>
            <person name="Tao L."/>
            <person name="Zhang R."/>
            <person name="Yun Q."/>
            <person name="Hollingsworth P."/>
            <person name="Dao Z."/>
            <person name="Luo G."/>
            <person name="Guo H."/>
            <person name="Ma Y."/>
            <person name="Sun W."/>
        </authorList>
    </citation>
    <scope>NUCLEOTIDE SEQUENCE [LARGE SCALE GENOMIC DNA]</scope>
    <source>
        <strain evidence="3">cv. Malutang</strain>
    </source>
</reference>
<dbReference type="Pfam" id="PF07727">
    <property type="entry name" value="RVT_2"/>
    <property type="match status" value="1"/>
</dbReference>
<feature type="domain" description="Reverse transcriptase Ty1/copia-type" evidence="1">
    <location>
        <begin position="8"/>
        <end position="106"/>
    </location>
</feature>